<dbReference type="EMBL" id="JAFCIX010000227">
    <property type="protein sequence ID" value="KAH6596484.1"/>
    <property type="molecule type" value="Genomic_DNA"/>
</dbReference>
<evidence type="ECO:0000256" key="1">
    <source>
        <dbReference type="ARBA" id="ARBA00000113"/>
    </source>
</evidence>
<dbReference type="InterPro" id="IPR002587">
    <property type="entry name" value="Myo-inos-1-P_Synthase"/>
</dbReference>
<feature type="compositionally biased region" description="Polar residues" evidence="7">
    <location>
        <begin position="1"/>
        <end position="10"/>
    </location>
</feature>
<protein>
    <recommendedName>
        <fullName evidence="5">inositol-3-phosphate synthase</fullName>
        <ecNumber evidence="5">5.5.1.4</ecNumber>
    </recommendedName>
</protein>
<dbReference type="Pfam" id="PF07994">
    <property type="entry name" value="NAD_binding_5"/>
    <property type="match status" value="1"/>
</dbReference>
<sequence>MVSTESNLLRGTTTSSTNGAASGMATNAGATSSNIRPSISVISPNVVYTDTHILSNYTYHDASVTTDSATGDITVIPTEKNYHFKVDRKLPKLGLMLVGWGGNNGSTLTASLLANRNNVSWRTKEGLQTPNYYGSVFQSSTVKIGTDSVSSKDVYVPFSSVLPMVHPNDIVIGGWDISGANLAQAMERAKVLEWDLQRQLAADMSKLKPLPSIYYPGYIAGNQKDRADNLLSGSKQDHLDRIRKDIRDFKLANDLDRVIVLWTANTERFSDVILGVNDSADNMLRAVKLGHEEIAPSTIFALASILEGSPFINGSPQNTFVPGVMELAQRESVFIGGDDFKSGQTKIKSVLVDFLVNAGIKPVAITSYNHLGNNDGMNLSAPEQFRSKEISKSNVVDDMVDANHLLYKDAEKPDHIVVIKYCPAVGDSKRALDEYVSEIFMGGKSTISIYNVCEDSLLASPLILDLALMTELFTRITYKTKDNADYVPFHSVLSVLSYMLKAPLVPAGTPVVNALSKQRSAIENILRACIGLAPQSDMSLEHRCF</sequence>
<evidence type="ECO:0000256" key="5">
    <source>
        <dbReference type="ARBA" id="ARBA00012125"/>
    </source>
</evidence>
<dbReference type="PANTHER" id="PTHR11510">
    <property type="entry name" value="MYO-INOSITOL-1 PHOSPHATE SYNTHASE"/>
    <property type="match status" value="1"/>
</dbReference>
<feature type="domain" description="Myo-inositol-1-phosphate synthase GAPDH-like" evidence="8">
    <location>
        <begin position="343"/>
        <end position="456"/>
    </location>
</feature>
<comment type="catalytic activity">
    <reaction evidence="1">
        <text>D-glucose 6-phosphate = 1D-myo-inositol 3-phosphate</text>
        <dbReference type="Rhea" id="RHEA:10716"/>
        <dbReference type="ChEBI" id="CHEBI:58401"/>
        <dbReference type="ChEBI" id="CHEBI:61548"/>
        <dbReference type="EC" id="5.5.1.4"/>
    </reaction>
</comment>
<comment type="caution">
    <text evidence="9">The sequence shown here is derived from an EMBL/GenBank/DDBJ whole genome shotgun (WGS) entry which is preliminary data.</text>
</comment>
<evidence type="ECO:0000256" key="6">
    <source>
        <dbReference type="ARBA" id="ARBA00022550"/>
    </source>
</evidence>
<evidence type="ECO:0000313" key="10">
    <source>
        <dbReference type="Proteomes" id="UP001648503"/>
    </source>
</evidence>
<dbReference type="InterPro" id="IPR036291">
    <property type="entry name" value="NAD(P)-bd_dom_sf"/>
</dbReference>
<reference evidence="9 10" key="1">
    <citation type="submission" date="2021-02" db="EMBL/GenBank/DDBJ databases">
        <title>Variation within the Batrachochytrium salamandrivorans European outbreak.</title>
        <authorList>
            <person name="Kelly M."/>
            <person name="Pasmans F."/>
            <person name="Shea T.P."/>
            <person name="Munoz J.F."/>
            <person name="Carranza S."/>
            <person name="Cuomo C.A."/>
            <person name="Martel A."/>
        </authorList>
    </citation>
    <scope>NUCLEOTIDE SEQUENCE [LARGE SCALE GENOMIC DNA]</scope>
    <source>
        <strain evidence="9 10">AMFP18/2</strain>
    </source>
</reference>
<feature type="region of interest" description="Disordered" evidence="7">
    <location>
        <begin position="1"/>
        <end position="30"/>
    </location>
</feature>
<dbReference type="EC" id="5.5.1.4" evidence="5"/>
<evidence type="ECO:0000256" key="4">
    <source>
        <dbReference type="ARBA" id="ARBA00010813"/>
    </source>
</evidence>
<dbReference type="Gene3D" id="3.40.50.720">
    <property type="entry name" value="NAD(P)-binding Rossmann-like Domain"/>
    <property type="match status" value="2"/>
</dbReference>
<gene>
    <name evidence="9" type="ORF">BASA50_005188</name>
</gene>
<comment type="cofactor">
    <cofactor evidence="2">
        <name>NAD(+)</name>
        <dbReference type="ChEBI" id="CHEBI:57540"/>
    </cofactor>
</comment>
<comment type="pathway">
    <text evidence="3">Polyol metabolism; myo-inositol biosynthesis; myo-inositol from D-glucose 6-phosphate: step 1/2.</text>
</comment>
<dbReference type="Proteomes" id="UP001648503">
    <property type="component" value="Unassembled WGS sequence"/>
</dbReference>
<dbReference type="Pfam" id="PF01658">
    <property type="entry name" value="Inos-1-P_synth"/>
    <property type="match status" value="1"/>
</dbReference>
<comment type="similarity">
    <text evidence="4">Belongs to the myo-inositol 1-phosphate synthase family.</text>
</comment>
<feature type="compositionally biased region" description="Low complexity" evidence="7">
    <location>
        <begin position="11"/>
        <end position="26"/>
    </location>
</feature>
<accession>A0ABQ8FGS4</accession>
<evidence type="ECO:0000256" key="2">
    <source>
        <dbReference type="ARBA" id="ARBA00001911"/>
    </source>
</evidence>
<evidence type="ECO:0000313" key="9">
    <source>
        <dbReference type="EMBL" id="KAH6596484.1"/>
    </source>
</evidence>
<evidence type="ECO:0000256" key="3">
    <source>
        <dbReference type="ARBA" id="ARBA00005117"/>
    </source>
</evidence>
<dbReference type="InterPro" id="IPR013021">
    <property type="entry name" value="Myo-inos-1-P_Synthase_GAPDH"/>
</dbReference>
<dbReference type="SUPFAM" id="SSF55347">
    <property type="entry name" value="Glyceraldehyde-3-phosphate dehydrogenase-like, C-terminal domain"/>
    <property type="match status" value="1"/>
</dbReference>
<dbReference type="SUPFAM" id="SSF51735">
    <property type="entry name" value="NAD(P)-binding Rossmann-fold domains"/>
    <property type="match status" value="1"/>
</dbReference>
<evidence type="ECO:0000256" key="7">
    <source>
        <dbReference type="SAM" id="MobiDB-lite"/>
    </source>
</evidence>
<evidence type="ECO:0000259" key="8">
    <source>
        <dbReference type="Pfam" id="PF01658"/>
    </source>
</evidence>
<keyword evidence="6" id="KW-0398">Inositol biosynthesis</keyword>
<dbReference type="PIRSF" id="PIRSF015578">
    <property type="entry name" value="Myoinos-ppht_syn"/>
    <property type="match status" value="1"/>
</dbReference>
<name>A0ABQ8FGS4_9FUNG</name>
<keyword evidence="10" id="KW-1185">Reference proteome</keyword>
<proteinExistence type="inferred from homology"/>
<organism evidence="9 10">
    <name type="scientific">Batrachochytrium salamandrivorans</name>
    <dbReference type="NCBI Taxonomy" id="1357716"/>
    <lineage>
        <taxon>Eukaryota</taxon>
        <taxon>Fungi</taxon>
        <taxon>Fungi incertae sedis</taxon>
        <taxon>Chytridiomycota</taxon>
        <taxon>Chytridiomycota incertae sedis</taxon>
        <taxon>Chytridiomycetes</taxon>
        <taxon>Rhizophydiales</taxon>
        <taxon>Rhizophydiales incertae sedis</taxon>
        <taxon>Batrachochytrium</taxon>
    </lineage>
</organism>